<dbReference type="EMBL" id="NMUH01001918">
    <property type="protein sequence ID" value="MQL96440.1"/>
    <property type="molecule type" value="Genomic_DNA"/>
</dbReference>
<gene>
    <name evidence="1" type="ORF">Taro_029114</name>
</gene>
<dbReference type="PANTHER" id="PTHR43056:SF5">
    <property type="entry name" value="PEPTIDASE S9 PROLYL OLIGOPEPTIDASE CATALYTIC DOMAIN-CONTAINING PROTEIN"/>
    <property type="match status" value="1"/>
</dbReference>
<accession>A0A843VSC3</accession>
<keyword evidence="2" id="KW-1185">Reference proteome</keyword>
<proteinExistence type="predicted"/>
<evidence type="ECO:0000313" key="1">
    <source>
        <dbReference type="EMBL" id="MQL96440.1"/>
    </source>
</evidence>
<dbReference type="InterPro" id="IPR050585">
    <property type="entry name" value="Xaa-Pro_dipeptidyl-ppase/CocE"/>
</dbReference>
<comment type="caution">
    <text evidence="1">The sequence shown here is derived from an EMBL/GenBank/DDBJ whole genome shotgun (WGS) entry which is preliminary data.</text>
</comment>
<dbReference type="Proteomes" id="UP000652761">
    <property type="component" value="Unassembled WGS sequence"/>
</dbReference>
<organism evidence="1 2">
    <name type="scientific">Colocasia esculenta</name>
    <name type="common">Wild taro</name>
    <name type="synonym">Arum esculentum</name>
    <dbReference type="NCBI Taxonomy" id="4460"/>
    <lineage>
        <taxon>Eukaryota</taxon>
        <taxon>Viridiplantae</taxon>
        <taxon>Streptophyta</taxon>
        <taxon>Embryophyta</taxon>
        <taxon>Tracheophyta</taxon>
        <taxon>Spermatophyta</taxon>
        <taxon>Magnoliopsida</taxon>
        <taxon>Liliopsida</taxon>
        <taxon>Araceae</taxon>
        <taxon>Aroideae</taxon>
        <taxon>Colocasieae</taxon>
        <taxon>Colocasia</taxon>
    </lineage>
</organism>
<dbReference type="OrthoDB" id="416344at2759"/>
<dbReference type="PANTHER" id="PTHR43056">
    <property type="entry name" value="PEPTIDASE S9 PROLYL OLIGOPEPTIDASE"/>
    <property type="match status" value="1"/>
</dbReference>
<reference evidence="1" key="1">
    <citation type="submission" date="2017-07" db="EMBL/GenBank/DDBJ databases">
        <title>Taro Niue Genome Assembly and Annotation.</title>
        <authorList>
            <person name="Atibalentja N."/>
            <person name="Keating K."/>
            <person name="Fields C.J."/>
        </authorList>
    </citation>
    <scope>NUCLEOTIDE SEQUENCE</scope>
    <source>
        <strain evidence="1">Niue_2</strain>
        <tissue evidence="1">Leaf</tissue>
    </source>
</reference>
<name>A0A843VSC3_COLES</name>
<dbReference type="AlphaFoldDB" id="A0A843VSC3"/>
<protein>
    <submittedName>
        <fullName evidence="1">Uncharacterized protein</fullName>
    </submittedName>
</protein>
<evidence type="ECO:0000313" key="2">
    <source>
        <dbReference type="Proteomes" id="UP000652761"/>
    </source>
</evidence>
<sequence>MAAVAALVWPARARPFSPTVASLTSPVLFRLRRLAFSYLGFPPPPSFFCRSMAASAAAGIPGSTSTHVERVTAPYGSWKSSITADVVAGAEKRLGGISVAGDGRLVWIETRPEEAGRAVLVKESVKPEEKPVDITPSEFAARTLAQEYGGGAFAVHENMCWNMEILMRDNKDVEANHQTLGVESTNQMGGGPSRRGSHGKRLGWWVDCWTAVAWRWTGMPGVGQAADTLGAGIVKWTGGGLWVSCLWRCRSALALACRGLVEGAIALL</sequence>